<reference evidence="1" key="2">
    <citation type="journal article" date="2015" name="Data Brief">
        <title>Shoot transcriptome of the giant reed, Arundo donax.</title>
        <authorList>
            <person name="Barrero R.A."/>
            <person name="Guerrero F.D."/>
            <person name="Moolhuijzen P."/>
            <person name="Goolsby J.A."/>
            <person name="Tidwell J."/>
            <person name="Bellgard S.E."/>
            <person name="Bellgard M.I."/>
        </authorList>
    </citation>
    <scope>NUCLEOTIDE SEQUENCE</scope>
    <source>
        <tissue evidence="1">Shoot tissue taken approximately 20 cm above the soil surface</tissue>
    </source>
</reference>
<dbReference type="AlphaFoldDB" id="A0A0A9EPE6"/>
<organism evidence="1">
    <name type="scientific">Arundo donax</name>
    <name type="common">Giant reed</name>
    <name type="synonym">Donax arundinaceus</name>
    <dbReference type="NCBI Taxonomy" id="35708"/>
    <lineage>
        <taxon>Eukaryota</taxon>
        <taxon>Viridiplantae</taxon>
        <taxon>Streptophyta</taxon>
        <taxon>Embryophyta</taxon>
        <taxon>Tracheophyta</taxon>
        <taxon>Spermatophyta</taxon>
        <taxon>Magnoliopsida</taxon>
        <taxon>Liliopsida</taxon>
        <taxon>Poales</taxon>
        <taxon>Poaceae</taxon>
        <taxon>PACMAD clade</taxon>
        <taxon>Arundinoideae</taxon>
        <taxon>Arundineae</taxon>
        <taxon>Arundo</taxon>
    </lineage>
</organism>
<proteinExistence type="predicted"/>
<sequence>MSTLLASLMSSSVLRLMKTGLPLHFTVTVVPGSMLERSTSREASASTSLLADILRTNFKMSKRSKEA</sequence>
<protein>
    <submittedName>
        <fullName evidence="1">Isp1</fullName>
    </submittedName>
</protein>
<evidence type="ECO:0000313" key="1">
    <source>
        <dbReference type="EMBL" id="JAE00879.1"/>
    </source>
</evidence>
<dbReference type="EMBL" id="GBRH01197017">
    <property type="protein sequence ID" value="JAE00879.1"/>
    <property type="molecule type" value="Transcribed_RNA"/>
</dbReference>
<accession>A0A0A9EPE6</accession>
<name>A0A0A9EPE6_ARUDO</name>
<reference evidence="1" key="1">
    <citation type="submission" date="2014-09" db="EMBL/GenBank/DDBJ databases">
        <authorList>
            <person name="Magalhaes I.L.F."/>
            <person name="Oliveira U."/>
            <person name="Santos F.R."/>
            <person name="Vidigal T.H.D.A."/>
            <person name="Brescovit A.D."/>
            <person name="Santos A.J."/>
        </authorList>
    </citation>
    <scope>NUCLEOTIDE SEQUENCE</scope>
    <source>
        <tissue evidence="1">Shoot tissue taken approximately 20 cm above the soil surface</tissue>
    </source>
</reference>